<protein>
    <submittedName>
        <fullName evidence="5">Cyclic pyranopterin monophosphate synthase MoaC</fullName>
        <ecNumber evidence="5">4.6.1.17</ecNumber>
    </submittedName>
</protein>
<dbReference type="EMBL" id="SAXT01000001">
    <property type="protein sequence ID" value="TXJ13317.1"/>
    <property type="molecule type" value="Genomic_DNA"/>
</dbReference>
<organism evidence="5 6">
    <name type="scientific">Brachyspira aalborgi</name>
    <dbReference type="NCBI Taxonomy" id="29522"/>
    <lineage>
        <taxon>Bacteria</taxon>
        <taxon>Pseudomonadati</taxon>
        <taxon>Spirochaetota</taxon>
        <taxon>Spirochaetia</taxon>
        <taxon>Brachyspirales</taxon>
        <taxon>Brachyspiraceae</taxon>
        <taxon>Brachyspira</taxon>
    </lineage>
</organism>
<dbReference type="Proteomes" id="UP000325116">
    <property type="component" value="Unassembled WGS sequence"/>
</dbReference>
<sequence>MLDKKNKKLTHIDSSGKANMVEISNKEIVSRTAKARGKIYLSKETIKLIKENNIKKGDVLSVARISGIMGAKQTSNLIPLCHNINIEKVAVDFIIEKDGIIIESYCKCNYKTGIEMESLTAVSIALLTIWDMCKAVDKNMRIGDIKLIEKTKG</sequence>
<comment type="pathway">
    <text evidence="1">Cofactor biosynthesis; molybdopterin biosynthesis.</text>
</comment>
<evidence type="ECO:0000313" key="5">
    <source>
        <dbReference type="EMBL" id="TXJ13317.1"/>
    </source>
</evidence>
<comment type="function">
    <text evidence="3">Catalyzes the conversion of (8S)-3',8-cyclo-7,8-dihydroguanosine 5'-triphosphate to cyclic pyranopterin monophosphate (cPMP).</text>
</comment>
<evidence type="ECO:0000313" key="6">
    <source>
        <dbReference type="Proteomes" id="UP000325116"/>
    </source>
</evidence>
<accession>A0A5C8CJW1</accession>
<dbReference type="NCBIfam" id="NF008999">
    <property type="entry name" value="PRK12343.1"/>
    <property type="match status" value="1"/>
</dbReference>
<dbReference type="PANTHER" id="PTHR22960">
    <property type="entry name" value="MOLYBDOPTERIN COFACTOR SYNTHESIS PROTEIN A"/>
    <property type="match status" value="1"/>
</dbReference>
<dbReference type="SUPFAM" id="SSF55040">
    <property type="entry name" value="Molybdenum cofactor biosynthesis protein C, MoaC"/>
    <property type="match status" value="1"/>
</dbReference>
<dbReference type="Gene3D" id="3.30.70.640">
    <property type="entry name" value="Molybdopterin cofactor biosynthesis C (MoaC) domain"/>
    <property type="match status" value="1"/>
</dbReference>
<dbReference type="GO" id="GO:0061798">
    <property type="term" value="F:GTP 3',8'-cyclase activity"/>
    <property type="evidence" value="ECO:0007669"/>
    <property type="project" value="TreeGrafter"/>
</dbReference>
<reference evidence="5 6" key="1">
    <citation type="journal article" date="1992" name="Lakartidningen">
        <title>[Penicillin V and not amoxicillin is the first choice preparation in acute otitis].</title>
        <authorList>
            <person name="Kamme C."/>
            <person name="Lundgren K."/>
            <person name="Prellner K."/>
        </authorList>
    </citation>
    <scope>NUCLEOTIDE SEQUENCE [LARGE SCALE GENOMIC DNA]</scope>
    <source>
        <strain evidence="5 6">W1</strain>
    </source>
</reference>
<proteinExistence type="predicted"/>
<comment type="caution">
    <text evidence="5">The sequence shown here is derived from an EMBL/GenBank/DDBJ whole genome shotgun (WGS) entry which is preliminary data.</text>
</comment>
<dbReference type="RefSeq" id="WP_147757519.1">
    <property type="nucleotide sequence ID" value="NZ_SAXT01000001.1"/>
</dbReference>
<evidence type="ECO:0000256" key="3">
    <source>
        <dbReference type="ARBA" id="ARBA00055087"/>
    </source>
</evidence>
<dbReference type="NCBIfam" id="NF006870">
    <property type="entry name" value="PRK09364.1"/>
    <property type="match status" value="1"/>
</dbReference>
<dbReference type="GO" id="GO:0061799">
    <property type="term" value="F:cyclic pyranopterin monophosphate synthase activity"/>
    <property type="evidence" value="ECO:0007669"/>
    <property type="project" value="UniProtKB-EC"/>
</dbReference>
<dbReference type="UniPathway" id="UPA00344"/>
<feature type="domain" description="Molybdopterin cofactor biosynthesis C (MoaC)" evidence="4">
    <location>
        <begin position="20"/>
        <end position="153"/>
    </location>
</feature>
<dbReference type="InterPro" id="IPR036522">
    <property type="entry name" value="MoaC_sf"/>
</dbReference>
<dbReference type="CDD" id="cd00528">
    <property type="entry name" value="MoaC"/>
    <property type="match status" value="1"/>
</dbReference>
<keyword evidence="2" id="KW-0501">Molybdenum cofactor biosynthesis</keyword>
<name>A0A5C8CJW1_9SPIR</name>
<evidence type="ECO:0000259" key="4">
    <source>
        <dbReference type="Pfam" id="PF01967"/>
    </source>
</evidence>
<evidence type="ECO:0000256" key="2">
    <source>
        <dbReference type="ARBA" id="ARBA00023150"/>
    </source>
</evidence>
<gene>
    <name evidence="5" type="primary">moaC</name>
    <name evidence="5" type="ORF">EPJ80_00800</name>
</gene>
<evidence type="ECO:0000256" key="1">
    <source>
        <dbReference type="ARBA" id="ARBA00005046"/>
    </source>
</evidence>
<dbReference type="Pfam" id="PF01967">
    <property type="entry name" value="MoaC"/>
    <property type="match status" value="1"/>
</dbReference>
<dbReference type="PANTHER" id="PTHR22960:SF0">
    <property type="entry name" value="MOLYBDENUM COFACTOR BIOSYNTHESIS PROTEIN 1"/>
    <property type="match status" value="1"/>
</dbReference>
<dbReference type="InterPro" id="IPR002820">
    <property type="entry name" value="Mopterin_CF_biosynth-C_dom"/>
</dbReference>
<dbReference type="NCBIfam" id="TIGR00581">
    <property type="entry name" value="moaC"/>
    <property type="match status" value="1"/>
</dbReference>
<dbReference type="AlphaFoldDB" id="A0A5C8CJW1"/>
<dbReference type="EC" id="4.6.1.17" evidence="5"/>
<dbReference type="GO" id="GO:0006777">
    <property type="term" value="P:Mo-molybdopterin cofactor biosynthetic process"/>
    <property type="evidence" value="ECO:0007669"/>
    <property type="project" value="UniProtKB-KW"/>
</dbReference>
<dbReference type="InterPro" id="IPR023045">
    <property type="entry name" value="MoaC"/>
</dbReference>
<dbReference type="InterPro" id="IPR050105">
    <property type="entry name" value="MoCo_biosynth_MoaA/MoaC"/>
</dbReference>
<keyword evidence="5" id="KW-0456">Lyase</keyword>